<organism evidence="2 3">
    <name type="scientific">Haloquadratum walsbyi J07HQW1</name>
    <dbReference type="NCBI Taxonomy" id="1238424"/>
    <lineage>
        <taxon>Archaea</taxon>
        <taxon>Methanobacteriati</taxon>
        <taxon>Methanobacteriota</taxon>
        <taxon>Stenosarchaea group</taxon>
        <taxon>Halobacteria</taxon>
        <taxon>Halobacteriales</taxon>
        <taxon>Haloferacaceae</taxon>
        <taxon>Haloquadratum</taxon>
    </lineage>
</organism>
<dbReference type="AlphaFoldDB" id="U1MP82"/>
<dbReference type="Proteomes" id="UP000030649">
    <property type="component" value="Unassembled WGS sequence"/>
</dbReference>
<evidence type="ECO:0000313" key="3">
    <source>
        <dbReference type="Proteomes" id="UP000030649"/>
    </source>
</evidence>
<feature type="transmembrane region" description="Helical" evidence="1">
    <location>
        <begin position="92"/>
        <end position="109"/>
    </location>
</feature>
<feature type="transmembrane region" description="Helical" evidence="1">
    <location>
        <begin position="66"/>
        <end position="86"/>
    </location>
</feature>
<gene>
    <name evidence="2" type="ORF">J07HQW1_01758</name>
</gene>
<dbReference type="EMBL" id="KE356560">
    <property type="protein sequence ID" value="ERG91724.1"/>
    <property type="molecule type" value="Genomic_DNA"/>
</dbReference>
<feature type="transmembrane region" description="Helical" evidence="1">
    <location>
        <begin position="35"/>
        <end position="54"/>
    </location>
</feature>
<dbReference type="HOGENOM" id="CLU_1056041_0_0_2"/>
<accession>U1MP82</accession>
<feature type="transmembrane region" description="Helical" evidence="1">
    <location>
        <begin position="7"/>
        <end position="29"/>
    </location>
</feature>
<feature type="transmembrane region" description="Helical" evidence="1">
    <location>
        <begin position="121"/>
        <end position="141"/>
    </location>
</feature>
<protein>
    <submittedName>
        <fullName evidence="2">Uncharacterized protein</fullName>
    </submittedName>
</protein>
<evidence type="ECO:0000313" key="2">
    <source>
        <dbReference type="EMBL" id="ERG91724.1"/>
    </source>
</evidence>
<reference evidence="2 3" key="1">
    <citation type="journal article" date="2013" name="PLoS ONE">
        <title>Assembly-driven community genomics of a hypersaline microbial ecosystem.</title>
        <authorList>
            <person name="Podell S."/>
            <person name="Ugalde J.A."/>
            <person name="Narasingarao P."/>
            <person name="Banfield J.F."/>
            <person name="Heidelberg K.B."/>
            <person name="Allen E.E."/>
        </authorList>
    </citation>
    <scope>NUCLEOTIDE SEQUENCE [LARGE SCALE GENOMIC DNA]</scope>
    <source>
        <strain evidence="3">J07HQW1</strain>
    </source>
</reference>
<name>U1MP82_9EURY</name>
<keyword evidence="1" id="KW-1133">Transmembrane helix</keyword>
<evidence type="ECO:0000256" key="1">
    <source>
        <dbReference type="SAM" id="Phobius"/>
    </source>
</evidence>
<keyword evidence="1" id="KW-0812">Transmembrane</keyword>
<keyword evidence="1" id="KW-0472">Membrane</keyword>
<sequence length="263" mass="28012">MNLNNVFEIALTVLAVVLATYAVISFTSIQLLSSPITVSSLILLIALSAHFLLARTEDSTLVDTGYTILCLYGISVAIYLMTTFSVGPLLRSVILLSLSAVILAGVYSIRRDLQVLSQRNLSLLVLGALLLSAGLIGLDIFSDGPTDTVVPVDDITTTGNGQELVIAHIKAENPSVLPKSYDSNSYVACVSEDIFAGEEEARSKNIGFASIADDVIVESVSKEMKIPSRALAEPGSVNNITVIRTEKCPANMSTNTIAVYQNN</sequence>
<proteinExistence type="predicted"/>